<keyword evidence="3" id="KW-0732">Signal</keyword>
<sequence>MKKGWLLGLAVVLALGVSGCGKKSTGKAENKTLTVWTSYTEGAGTGKEIKKTISEFEKKTGYTVKQSNFTYDMMHDKIKASAAGGNLPDVIWGLPEYIGEFNKMGILEDITTEVNKWDQKDKITKSALETMKVNGKYVAIPYEATVRAYLTHEDDFKKANATAPKTWSDLLALKSFKDETGKYPYSIAGKGAREPQELIVYLAQYGLEIASEKNGKYKNTWNENADQLEKATKVFQFYKDLVAEGIVDKNSANLGWEDTDENFASGITASYVTGNWLQEREATNPDTMKDVAVNAIPYPTDGKPATYLEAKPLFVLKNDTDKKMKVKLAEAFLSKKAQKAAFLDRSPRIDVSGDSKWSKDFKKLSEYGVTFPPVTVSNISQNMIDALAKVLQEGKEPKEAAKWLSTEVNKSLEDNDELAK</sequence>
<reference evidence="5" key="1">
    <citation type="journal article" date="2019" name="Int. J. Syst. Evol. Microbiol.">
        <title>The Global Catalogue of Microorganisms (GCM) 10K type strain sequencing project: providing services to taxonomists for standard genome sequencing and annotation.</title>
        <authorList>
            <consortium name="The Broad Institute Genomics Platform"/>
            <consortium name="The Broad Institute Genome Sequencing Center for Infectious Disease"/>
            <person name="Wu L."/>
            <person name="Ma J."/>
        </authorList>
    </citation>
    <scope>NUCLEOTIDE SEQUENCE [LARGE SCALE GENOMIC DNA]</scope>
    <source>
        <strain evidence="5">CCM 8897</strain>
    </source>
</reference>
<gene>
    <name evidence="4" type="ORF">ACFQHW_10865</name>
</gene>
<dbReference type="Pfam" id="PF13416">
    <property type="entry name" value="SBP_bac_8"/>
    <property type="match status" value="1"/>
</dbReference>
<accession>A0ABW1UTB3</accession>
<dbReference type="PANTHER" id="PTHR30061:SF50">
    <property type="entry name" value="MALTOSE_MALTODEXTRIN-BINDING PERIPLASMIC PROTEIN"/>
    <property type="match status" value="1"/>
</dbReference>
<keyword evidence="2" id="KW-0813">Transport</keyword>
<protein>
    <submittedName>
        <fullName evidence="4">ABC transporter substrate-binding protein</fullName>
    </submittedName>
</protein>
<keyword evidence="5" id="KW-1185">Reference proteome</keyword>
<dbReference type="Proteomes" id="UP001596310">
    <property type="component" value="Unassembled WGS sequence"/>
</dbReference>
<proteinExistence type="inferred from homology"/>
<evidence type="ECO:0000313" key="5">
    <source>
        <dbReference type="Proteomes" id="UP001596310"/>
    </source>
</evidence>
<evidence type="ECO:0000256" key="1">
    <source>
        <dbReference type="ARBA" id="ARBA00008520"/>
    </source>
</evidence>
<dbReference type="RefSeq" id="WP_125597366.1">
    <property type="nucleotide sequence ID" value="NZ_JBHSSM010000024.1"/>
</dbReference>
<comment type="caution">
    <text evidence="4">The sequence shown here is derived from an EMBL/GenBank/DDBJ whole genome shotgun (WGS) entry which is preliminary data.</text>
</comment>
<dbReference type="EMBL" id="JBHSSM010000024">
    <property type="protein sequence ID" value="MFC6316064.1"/>
    <property type="molecule type" value="Genomic_DNA"/>
</dbReference>
<evidence type="ECO:0000256" key="3">
    <source>
        <dbReference type="ARBA" id="ARBA00022729"/>
    </source>
</evidence>
<evidence type="ECO:0000256" key="2">
    <source>
        <dbReference type="ARBA" id="ARBA00022448"/>
    </source>
</evidence>
<evidence type="ECO:0000313" key="4">
    <source>
        <dbReference type="EMBL" id="MFC6316064.1"/>
    </source>
</evidence>
<dbReference type="InterPro" id="IPR006059">
    <property type="entry name" value="SBP"/>
</dbReference>
<dbReference type="Gene3D" id="3.40.190.10">
    <property type="entry name" value="Periplasmic binding protein-like II"/>
    <property type="match status" value="1"/>
</dbReference>
<comment type="similarity">
    <text evidence="1">Belongs to the bacterial solute-binding protein 1 family.</text>
</comment>
<dbReference type="PANTHER" id="PTHR30061">
    <property type="entry name" value="MALTOSE-BINDING PERIPLASMIC PROTEIN"/>
    <property type="match status" value="1"/>
</dbReference>
<dbReference type="SUPFAM" id="SSF53850">
    <property type="entry name" value="Periplasmic binding protein-like II"/>
    <property type="match status" value="1"/>
</dbReference>
<organism evidence="4 5">
    <name type="scientific">Lapidilactobacillus achengensis</name>
    <dbReference type="NCBI Taxonomy" id="2486000"/>
    <lineage>
        <taxon>Bacteria</taxon>
        <taxon>Bacillati</taxon>
        <taxon>Bacillota</taxon>
        <taxon>Bacilli</taxon>
        <taxon>Lactobacillales</taxon>
        <taxon>Lactobacillaceae</taxon>
        <taxon>Lapidilactobacillus</taxon>
    </lineage>
</organism>
<name>A0ABW1UTB3_9LACO</name>
<dbReference type="PROSITE" id="PS51257">
    <property type="entry name" value="PROKAR_LIPOPROTEIN"/>
    <property type="match status" value="1"/>
</dbReference>